<evidence type="ECO:0000256" key="2">
    <source>
        <dbReference type="ARBA" id="ARBA00023125"/>
    </source>
</evidence>
<dbReference type="RefSeq" id="WP_071637448.1">
    <property type="nucleotide sequence ID" value="NZ_MLFK01000008.1"/>
</dbReference>
<feature type="domain" description="HTH tetR-type" evidence="5">
    <location>
        <begin position="5"/>
        <end position="65"/>
    </location>
</feature>
<dbReference type="Gene3D" id="1.10.357.10">
    <property type="entry name" value="Tetracycline Repressor, domain 2"/>
    <property type="match status" value="1"/>
</dbReference>
<dbReference type="PANTHER" id="PTHR47506:SF6">
    <property type="entry name" value="HTH-TYPE TRANSCRIPTIONAL REPRESSOR NEMR"/>
    <property type="match status" value="1"/>
</dbReference>
<evidence type="ECO:0000313" key="6">
    <source>
        <dbReference type="EMBL" id="OIV41048.1"/>
    </source>
</evidence>
<dbReference type="EMBL" id="MLFK01000008">
    <property type="protein sequence ID" value="OIV41048.1"/>
    <property type="molecule type" value="Genomic_DNA"/>
</dbReference>
<dbReference type="PANTHER" id="PTHR47506">
    <property type="entry name" value="TRANSCRIPTIONAL REGULATORY PROTEIN"/>
    <property type="match status" value="1"/>
</dbReference>
<accession>A0A1J7CHK5</accession>
<comment type="caution">
    <text evidence="6">The sequence shown here is derived from an EMBL/GenBank/DDBJ whole genome shotgun (WGS) entry which is preliminary data.</text>
</comment>
<dbReference type="InterPro" id="IPR036271">
    <property type="entry name" value="Tet_transcr_reg_TetR-rel_C_sf"/>
</dbReference>
<dbReference type="OrthoDB" id="9787680at2"/>
<organism evidence="6 7">
    <name type="scientific">Flavobacterium johnsoniae</name>
    <name type="common">Cytophaga johnsonae</name>
    <dbReference type="NCBI Taxonomy" id="986"/>
    <lineage>
        <taxon>Bacteria</taxon>
        <taxon>Pseudomonadati</taxon>
        <taxon>Bacteroidota</taxon>
        <taxon>Flavobacteriia</taxon>
        <taxon>Flavobacteriales</taxon>
        <taxon>Flavobacteriaceae</taxon>
        <taxon>Flavobacterium</taxon>
    </lineage>
</organism>
<dbReference type="InterPro" id="IPR001647">
    <property type="entry name" value="HTH_TetR"/>
</dbReference>
<name>A0A1J7CHK5_FLAJO</name>
<evidence type="ECO:0000313" key="7">
    <source>
        <dbReference type="Proteomes" id="UP000182826"/>
    </source>
</evidence>
<evidence type="ECO:0000256" key="3">
    <source>
        <dbReference type="ARBA" id="ARBA00023163"/>
    </source>
</evidence>
<dbReference type="GO" id="GO:0003677">
    <property type="term" value="F:DNA binding"/>
    <property type="evidence" value="ECO:0007669"/>
    <property type="project" value="UniProtKB-UniRule"/>
</dbReference>
<sequence>MDKKISVKERILDTASRLFYHQGFNSTGINQIIAEAGIAIGSLYKHYQSKNDLLFHYLEQQEIEYFTNLDDYLKEEKQPLQKLFKLIDYRIKVQEQANYAGCHFIKINAEIGRQDKKIEQFIISHKQKQRDYINKLIAEIGAVQNLPIEIDALENSIFLMIEGAVVTASINGNTNDLRAVKNIIKQLF</sequence>
<dbReference type="PROSITE" id="PS50977">
    <property type="entry name" value="HTH_TETR_2"/>
    <property type="match status" value="1"/>
</dbReference>
<protein>
    <recommendedName>
        <fullName evidence="5">HTH tetR-type domain-containing protein</fullName>
    </recommendedName>
</protein>
<evidence type="ECO:0000256" key="4">
    <source>
        <dbReference type="PROSITE-ProRule" id="PRU00335"/>
    </source>
</evidence>
<dbReference type="Pfam" id="PF00440">
    <property type="entry name" value="TetR_N"/>
    <property type="match status" value="1"/>
</dbReference>
<keyword evidence="3" id="KW-0804">Transcription</keyword>
<reference evidence="6 7" key="1">
    <citation type="submission" date="2016-10" db="EMBL/GenBank/DDBJ databases">
        <title>Draft Genome Sequence of Rhizobacteria Flavobacterium johnsoniae CI04.</title>
        <authorList>
            <person name="Bravo J.I."/>
            <person name="Lozano G.L."/>
            <person name="Handelsman J."/>
        </authorList>
    </citation>
    <scope>NUCLEOTIDE SEQUENCE [LARGE SCALE GENOMIC DNA]</scope>
    <source>
        <strain evidence="6 7">CI04</strain>
    </source>
</reference>
<dbReference type="SUPFAM" id="SSF46689">
    <property type="entry name" value="Homeodomain-like"/>
    <property type="match status" value="1"/>
</dbReference>
<keyword evidence="1" id="KW-0805">Transcription regulation</keyword>
<dbReference type="PRINTS" id="PR00455">
    <property type="entry name" value="HTHTETR"/>
</dbReference>
<gene>
    <name evidence="6" type="ORF">BKM63_15225</name>
</gene>
<evidence type="ECO:0000256" key="1">
    <source>
        <dbReference type="ARBA" id="ARBA00023015"/>
    </source>
</evidence>
<keyword evidence="2 4" id="KW-0238">DNA-binding</keyword>
<proteinExistence type="predicted"/>
<evidence type="ECO:0000259" key="5">
    <source>
        <dbReference type="PROSITE" id="PS50977"/>
    </source>
</evidence>
<keyword evidence="7" id="KW-1185">Reference proteome</keyword>
<dbReference type="InterPro" id="IPR009057">
    <property type="entry name" value="Homeodomain-like_sf"/>
</dbReference>
<dbReference type="Proteomes" id="UP000182826">
    <property type="component" value="Unassembled WGS sequence"/>
</dbReference>
<feature type="DNA-binding region" description="H-T-H motif" evidence="4">
    <location>
        <begin position="28"/>
        <end position="47"/>
    </location>
</feature>
<dbReference type="AlphaFoldDB" id="A0A1J7CHK5"/>
<dbReference type="SUPFAM" id="SSF48498">
    <property type="entry name" value="Tetracyclin repressor-like, C-terminal domain"/>
    <property type="match status" value="1"/>
</dbReference>